<keyword evidence="1" id="KW-0547">Nucleotide-binding</keyword>
<dbReference type="GO" id="GO:0004386">
    <property type="term" value="F:helicase activity"/>
    <property type="evidence" value="ECO:0007669"/>
    <property type="project" value="UniProtKB-KW"/>
</dbReference>
<dbReference type="InterPro" id="IPR051620">
    <property type="entry name" value="ORF904-like_C"/>
</dbReference>
<evidence type="ECO:0000313" key="7">
    <source>
        <dbReference type="Proteomes" id="UP000004384"/>
    </source>
</evidence>
<comment type="caution">
    <text evidence="6">The sequence shown here is derived from an EMBL/GenBank/DDBJ whole genome shotgun (WGS) entry which is preliminary data.</text>
</comment>
<keyword evidence="3" id="KW-0347">Helicase</keyword>
<proteinExistence type="predicted"/>
<name>C6R691_9CORY</name>
<keyword evidence="2" id="KW-0378">Hydrolase</keyword>
<dbReference type="Gene3D" id="3.40.50.300">
    <property type="entry name" value="P-loop containing nucleotide triphosphate hydrolases"/>
    <property type="match status" value="1"/>
</dbReference>
<dbReference type="InterPro" id="IPR004968">
    <property type="entry name" value="DNA_primase/NTPase_C"/>
</dbReference>
<dbReference type="Pfam" id="PF19263">
    <property type="entry name" value="DUF5906"/>
    <property type="match status" value="1"/>
</dbReference>
<dbReference type="Pfam" id="PF03288">
    <property type="entry name" value="Pox_D5"/>
    <property type="match status" value="1"/>
</dbReference>
<dbReference type="GO" id="GO:0016787">
    <property type="term" value="F:hydrolase activity"/>
    <property type="evidence" value="ECO:0007669"/>
    <property type="project" value="UniProtKB-KW"/>
</dbReference>
<feature type="domain" description="SF3 helicase" evidence="5">
    <location>
        <begin position="259"/>
        <end position="415"/>
    </location>
</feature>
<dbReference type="PANTHER" id="PTHR35372">
    <property type="entry name" value="ATP BINDING PROTEIN-RELATED"/>
    <property type="match status" value="1"/>
</dbReference>
<evidence type="ECO:0000256" key="1">
    <source>
        <dbReference type="ARBA" id="ARBA00022741"/>
    </source>
</evidence>
<dbReference type="InterPro" id="IPR006500">
    <property type="entry name" value="Helicase_put_C_phage/plasmid"/>
</dbReference>
<evidence type="ECO:0000259" key="5">
    <source>
        <dbReference type="PROSITE" id="PS51206"/>
    </source>
</evidence>
<evidence type="ECO:0000256" key="2">
    <source>
        <dbReference type="ARBA" id="ARBA00022801"/>
    </source>
</evidence>
<protein>
    <submittedName>
        <fullName evidence="6">Phage/plasmid primase, P4 family domain protein</fullName>
    </submittedName>
</protein>
<dbReference type="RefSeq" id="WP_005326383.1">
    <property type="nucleotide sequence ID" value="NZ_ACVP01000001.1"/>
</dbReference>
<dbReference type="NCBIfam" id="TIGR01613">
    <property type="entry name" value="primase_Cterm"/>
    <property type="match status" value="1"/>
</dbReference>
<gene>
    <name evidence="6" type="ORF">CORTU0001_2188</name>
</gene>
<dbReference type="SUPFAM" id="SSF52540">
    <property type="entry name" value="P-loop containing nucleoside triphosphate hydrolases"/>
    <property type="match status" value="1"/>
</dbReference>
<sequence length="636" mass="71944">MSKDIVSAIYGTDGVDADKVPNTPAELEEAKKTKSGTANADVSKSMYRPTSILVNAAALQHVEEPGFCDNSCEIMAQEMLTIIQGVYQAKAEILKTKLAPPKELPPFVIAIMVLKKFNFVAIMPDDSNTRESGFLAFYDGNKKSHSYGLYVTDTVRMDKIFSFFHGDLKKRDREEIMNYIRGEAPTRRVDTTQDIAPFANGVYNYDTGEFKPYSPDQTHLFKFATKWNPDAEMPVIEQEDGTVWRPDEWLESLFGGDEELALSMWQVIGAHLRPYNSFDQAAILMSPKGSNGKGTLLQLIESLVGSHNTAHIPLDAMEQRFGMHRVIGKCAVIADENNVGAYHTSARNFKALVTADTLTIDRKNRSVVDYRPFVQVTQCFNDNLRVADDSDSLFRRQLFIPFPQTFLDSKRNPAIREDYVKRPEVLEWVAKHVLLEIPSYKRFTESTASKELKIEQKLVNSPIREFIDENYDSFVHDFIPLKCLYQIYKAWYADTVSDRGKAASKKAFTNELRRVIDENPEYGWEAPANKRMQTSKFKSFDASSEPLVEQYKGQDRKLQDMYWHTKGPGNPLKVPASGLIEGLWVNHTGPRFRKANPMPPMPPILPAKLDPVTGWPISYPPVTFDQPTGTDAPSTT</sequence>
<dbReference type="EMBL" id="ACVP01000001">
    <property type="protein sequence ID" value="EET78473.1"/>
    <property type="molecule type" value="Genomic_DNA"/>
</dbReference>
<dbReference type="GO" id="GO:0005524">
    <property type="term" value="F:ATP binding"/>
    <property type="evidence" value="ECO:0007669"/>
    <property type="project" value="UniProtKB-KW"/>
</dbReference>
<dbReference type="PANTHER" id="PTHR35372:SF2">
    <property type="entry name" value="SF3 HELICASE DOMAIN-CONTAINING PROTEIN"/>
    <property type="match status" value="1"/>
</dbReference>
<reference evidence="6 7" key="1">
    <citation type="submission" date="2009-06" db="EMBL/GenBank/DDBJ databases">
        <authorList>
            <person name="Dodson R."/>
            <person name="Sebastian Y."/>
            <person name="Madupu R."/>
            <person name="Durkin A.S."/>
            <person name="Torralba M."/>
            <person name="Methe B."/>
            <person name="Sutton G.G."/>
            <person name="Strausberg R.L."/>
            <person name="Nelson K.E."/>
        </authorList>
    </citation>
    <scope>NUCLEOTIDE SEQUENCE [LARGE SCALE GENOMIC DNA]</scope>
    <source>
        <strain evidence="6 7">SK141</strain>
    </source>
</reference>
<evidence type="ECO:0000313" key="6">
    <source>
        <dbReference type="EMBL" id="EET78473.1"/>
    </source>
</evidence>
<keyword evidence="4" id="KW-0067">ATP-binding</keyword>
<evidence type="ECO:0000256" key="4">
    <source>
        <dbReference type="ARBA" id="ARBA00022840"/>
    </source>
</evidence>
<dbReference type="InterPro" id="IPR027417">
    <property type="entry name" value="P-loop_NTPase"/>
</dbReference>
<dbReference type="PROSITE" id="PS51206">
    <property type="entry name" value="SF3_HELICASE_1"/>
    <property type="match status" value="1"/>
</dbReference>
<organism evidence="6 7">
    <name type="scientific">Corynebacterium tuberculostearicum SK141</name>
    <dbReference type="NCBI Taxonomy" id="553206"/>
    <lineage>
        <taxon>Bacteria</taxon>
        <taxon>Bacillati</taxon>
        <taxon>Actinomycetota</taxon>
        <taxon>Actinomycetes</taxon>
        <taxon>Mycobacteriales</taxon>
        <taxon>Corynebacteriaceae</taxon>
        <taxon>Corynebacterium</taxon>
    </lineage>
</organism>
<dbReference type="InterPro" id="IPR014818">
    <property type="entry name" value="Phage/plasmid_primase_P4_C"/>
</dbReference>
<dbReference type="InterPro" id="IPR045455">
    <property type="entry name" value="NrS-1_pol-like_helicase"/>
</dbReference>
<dbReference type="Pfam" id="PF08706">
    <property type="entry name" value="D5_N"/>
    <property type="match status" value="1"/>
</dbReference>
<dbReference type="InterPro" id="IPR014015">
    <property type="entry name" value="Helicase_SF3_DNA-vir"/>
</dbReference>
<accession>C6R691</accession>
<dbReference type="AlphaFoldDB" id="C6R691"/>
<evidence type="ECO:0000256" key="3">
    <source>
        <dbReference type="ARBA" id="ARBA00022806"/>
    </source>
</evidence>
<dbReference type="Proteomes" id="UP000004384">
    <property type="component" value="Unassembled WGS sequence"/>
</dbReference>